<evidence type="ECO:0000259" key="3">
    <source>
        <dbReference type="Pfam" id="PF13240"/>
    </source>
</evidence>
<proteinExistence type="predicted"/>
<name>A0A328PAB4_9EURY</name>
<protein>
    <submittedName>
        <fullName evidence="4">CPBP family intramembrane metalloprotease</fullName>
    </submittedName>
</protein>
<evidence type="ECO:0000259" key="2">
    <source>
        <dbReference type="Pfam" id="PF02517"/>
    </source>
</evidence>
<evidence type="ECO:0000313" key="4">
    <source>
        <dbReference type="EMBL" id="RAO79567.1"/>
    </source>
</evidence>
<reference evidence="4 5" key="1">
    <citation type="submission" date="2018-06" db="EMBL/GenBank/DDBJ databases">
        <title>Draft genome sequence of hyperthermophilic methanogen Methanothermobacter tenebrarum sp. MCM-B 1447.</title>
        <authorList>
            <person name="Pore S.D."/>
            <person name="Dagar S."/>
            <person name="Dhakephalkar P.K."/>
        </authorList>
    </citation>
    <scope>NUCLEOTIDE SEQUENCE [LARGE SCALE GENOMIC DNA]</scope>
    <source>
        <strain evidence="4 5">MCM B 1447</strain>
    </source>
</reference>
<feature type="domain" description="CAAX prenyl protease 2/Lysostaphin resistance protein A-like" evidence="2">
    <location>
        <begin position="189"/>
        <end position="282"/>
    </location>
</feature>
<keyword evidence="1" id="KW-1133">Transmembrane helix</keyword>
<feature type="transmembrane region" description="Helical" evidence="1">
    <location>
        <begin position="61"/>
        <end position="90"/>
    </location>
</feature>
<feature type="transmembrane region" description="Helical" evidence="1">
    <location>
        <begin position="213"/>
        <end position="238"/>
    </location>
</feature>
<feature type="transmembrane region" description="Helical" evidence="1">
    <location>
        <begin position="244"/>
        <end position="265"/>
    </location>
</feature>
<keyword evidence="5" id="KW-1185">Reference proteome</keyword>
<dbReference type="Proteomes" id="UP000249782">
    <property type="component" value="Unassembled WGS sequence"/>
</dbReference>
<dbReference type="GO" id="GO:0004175">
    <property type="term" value="F:endopeptidase activity"/>
    <property type="evidence" value="ECO:0007669"/>
    <property type="project" value="UniProtKB-ARBA"/>
</dbReference>
<feature type="transmembrane region" description="Helical" evidence="1">
    <location>
        <begin position="182"/>
        <end position="201"/>
    </location>
</feature>
<dbReference type="EMBL" id="QLOE01000002">
    <property type="protein sequence ID" value="RAO79567.1"/>
    <property type="molecule type" value="Genomic_DNA"/>
</dbReference>
<comment type="caution">
    <text evidence="4">The sequence shown here is derived from an EMBL/GenBank/DDBJ whole genome shotgun (WGS) entry which is preliminary data.</text>
</comment>
<keyword evidence="4" id="KW-0645">Protease</keyword>
<sequence>MESGRGIKEDPGKVNCPWCGTLNRGTARFCIFCGRRLGDQAYNGPRFLFNAREGNNSLWRYILTIILTLGVSSILTGIILGIFLGIILLLSHRTSDIFNMLSNPFYLLIIAGMVFFVAYIFLYLSVRFLHNRSFKSLINTGREIDWKRIMRGAVVWFSILSIFDIIYFIVSPGSFRFSFEPHSFFILSFIALIVFPIQASFEEVFFRGYLLQAFGLILKSPFLVLVVNSLIFAGFHWWNGSNLTMSLSIVTSAFIIGLMLGLITLADDGIELAVGIHIINNLYVSLIHNSPDSGIGNLPSLVVTPQDPYLSPIILIAAVLTAIFILFRNRREDILKVFK</sequence>
<feature type="transmembrane region" description="Helical" evidence="1">
    <location>
        <begin position="272"/>
        <end position="289"/>
    </location>
</feature>
<feature type="domain" description="Zinc-ribbon" evidence="3">
    <location>
        <begin position="16"/>
        <end position="37"/>
    </location>
</feature>
<dbReference type="Pfam" id="PF13240">
    <property type="entry name" value="Zn_Ribbon_1"/>
    <property type="match status" value="1"/>
</dbReference>
<keyword evidence="1" id="KW-0812">Transmembrane</keyword>
<dbReference type="InterPro" id="IPR003675">
    <property type="entry name" value="Rce1/LyrA-like_dom"/>
</dbReference>
<organism evidence="4 5">
    <name type="scientific">Methanothermobacter tenebrarum</name>
    <dbReference type="NCBI Taxonomy" id="680118"/>
    <lineage>
        <taxon>Archaea</taxon>
        <taxon>Methanobacteriati</taxon>
        <taxon>Methanobacteriota</taxon>
        <taxon>Methanomada group</taxon>
        <taxon>Methanobacteria</taxon>
        <taxon>Methanobacteriales</taxon>
        <taxon>Methanobacteriaceae</taxon>
        <taxon>Methanothermobacter</taxon>
    </lineage>
</organism>
<evidence type="ECO:0000256" key="1">
    <source>
        <dbReference type="SAM" id="Phobius"/>
    </source>
</evidence>
<feature type="transmembrane region" description="Helical" evidence="1">
    <location>
        <begin position="149"/>
        <end position="170"/>
    </location>
</feature>
<feature type="transmembrane region" description="Helical" evidence="1">
    <location>
        <begin position="309"/>
        <end position="327"/>
    </location>
</feature>
<dbReference type="Pfam" id="PF02517">
    <property type="entry name" value="Rce1-like"/>
    <property type="match status" value="1"/>
</dbReference>
<keyword evidence="1" id="KW-0472">Membrane</keyword>
<dbReference type="InterPro" id="IPR026870">
    <property type="entry name" value="Zinc_ribbon_dom"/>
</dbReference>
<evidence type="ECO:0000313" key="5">
    <source>
        <dbReference type="Proteomes" id="UP000249782"/>
    </source>
</evidence>
<dbReference type="AlphaFoldDB" id="A0A328PAB4"/>
<accession>A0A328PAB4</accession>
<dbReference type="GO" id="GO:0008237">
    <property type="term" value="F:metallopeptidase activity"/>
    <property type="evidence" value="ECO:0007669"/>
    <property type="project" value="UniProtKB-KW"/>
</dbReference>
<dbReference type="OrthoDB" id="77703at2157"/>
<feature type="transmembrane region" description="Helical" evidence="1">
    <location>
        <begin position="105"/>
        <end position="129"/>
    </location>
</feature>
<keyword evidence="4" id="KW-0378">Hydrolase</keyword>
<keyword evidence="4" id="KW-0482">Metalloprotease</keyword>
<dbReference type="GO" id="GO:0080120">
    <property type="term" value="P:CAAX-box protein maturation"/>
    <property type="evidence" value="ECO:0007669"/>
    <property type="project" value="UniProtKB-ARBA"/>
</dbReference>
<gene>
    <name evidence="4" type="ORF">DPC56_01955</name>
</gene>
<dbReference type="RefSeq" id="WP_112093396.1">
    <property type="nucleotide sequence ID" value="NZ_QLOE01000002.1"/>
</dbReference>
<dbReference type="GO" id="GO:0006508">
    <property type="term" value="P:proteolysis"/>
    <property type="evidence" value="ECO:0007669"/>
    <property type="project" value="UniProtKB-KW"/>
</dbReference>